<dbReference type="InterPro" id="IPR002645">
    <property type="entry name" value="STAS_dom"/>
</dbReference>
<reference evidence="2 3" key="1">
    <citation type="submission" date="2021-07" db="EMBL/GenBank/DDBJ databases">
        <title>Complete genome sequence of nontuberculous Mycobacterium sp. TY59.</title>
        <authorList>
            <person name="Fukushima K."/>
        </authorList>
    </citation>
    <scope>NUCLEOTIDE SEQUENCE [LARGE SCALE GENOMIC DNA]</scope>
    <source>
        <strain evidence="2 3">TY59</strain>
    </source>
</reference>
<dbReference type="CDD" id="cd07043">
    <property type="entry name" value="STAS_anti-anti-sigma_factors"/>
    <property type="match status" value="1"/>
</dbReference>
<dbReference type="SUPFAM" id="SSF52091">
    <property type="entry name" value="SpoIIaa-like"/>
    <property type="match status" value="1"/>
</dbReference>
<evidence type="ECO:0000313" key="3">
    <source>
        <dbReference type="Proteomes" id="UP000826012"/>
    </source>
</evidence>
<evidence type="ECO:0000259" key="1">
    <source>
        <dbReference type="PROSITE" id="PS50801"/>
    </source>
</evidence>
<gene>
    <name evidence="2" type="ORF">MTY59_45570</name>
</gene>
<organism evidence="2 3">
    <name type="scientific">Mycobacterium senriense</name>
    <dbReference type="NCBI Taxonomy" id="2775496"/>
    <lineage>
        <taxon>Bacteria</taxon>
        <taxon>Bacillati</taxon>
        <taxon>Actinomycetota</taxon>
        <taxon>Actinomycetes</taxon>
        <taxon>Mycobacteriales</taxon>
        <taxon>Mycobacteriaceae</taxon>
        <taxon>Mycobacterium</taxon>
        <taxon>Mycobacterium avium complex (MAC)</taxon>
    </lineage>
</organism>
<dbReference type="Gene3D" id="3.30.750.24">
    <property type="entry name" value="STAS domain"/>
    <property type="match status" value="1"/>
</dbReference>
<sequence length="128" mass="13384">MGSVSEREAEGQEGGSFSYTVQRLPDTTSIVYATGVLDGETHAGLSRVIADELTQEPAQLVLELSGATSIDDAAVETLVGATALAAESDTSFCLVMSPTGPIARVLAAADLLERFEIFATVDEAQRHP</sequence>
<dbReference type="RefSeq" id="WP_221043143.1">
    <property type="nucleotide sequence ID" value="NZ_AP024828.1"/>
</dbReference>
<evidence type="ECO:0000313" key="2">
    <source>
        <dbReference type="EMBL" id="BCZ24702.1"/>
    </source>
</evidence>
<dbReference type="PROSITE" id="PS50801">
    <property type="entry name" value="STAS"/>
    <property type="match status" value="1"/>
</dbReference>
<dbReference type="Pfam" id="PF01740">
    <property type="entry name" value="STAS"/>
    <property type="match status" value="1"/>
</dbReference>
<accession>A0ABM7SW82</accession>
<dbReference type="Proteomes" id="UP000826012">
    <property type="component" value="Chromosome"/>
</dbReference>
<proteinExistence type="predicted"/>
<protein>
    <recommendedName>
        <fullName evidence="1">STAS domain-containing protein</fullName>
    </recommendedName>
</protein>
<name>A0ABM7SW82_9MYCO</name>
<feature type="domain" description="STAS" evidence="1">
    <location>
        <begin position="18"/>
        <end position="128"/>
    </location>
</feature>
<keyword evidence="3" id="KW-1185">Reference proteome</keyword>
<dbReference type="EMBL" id="AP024828">
    <property type="protein sequence ID" value="BCZ24702.1"/>
    <property type="molecule type" value="Genomic_DNA"/>
</dbReference>
<dbReference type="InterPro" id="IPR036513">
    <property type="entry name" value="STAS_dom_sf"/>
</dbReference>